<feature type="transmembrane region" description="Helical" evidence="6">
    <location>
        <begin position="95"/>
        <end position="116"/>
    </location>
</feature>
<evidence type="ECO:0000313" key="7">
    <source>
        <dbReference type="EMBL" id="EKD11977.1"/>
    </source>
</evidence>
<dbReference type="eggNOG" id="KOG2533">
    <property type="taxonomic scope" value="Eukaryota"/>
</dbReference>
<dbReference type="KEGG" id="mbe:MBM_09840"/>
<dbReference type="AlphaFoldDB" id="K1WIF0"/>
<organism evidence="7 8">
    <name type="scientific">Marssonina brunnea f. sp. multigermtubi (strain MB_m1)</name>
    <name type="common">Marssonina leaf spot fungus</name>
    <dbReference type="NCBI Taxonomy" id="1072389"/>
    <lineage>
        <taxon>Eukaryota</taxon>
        <taxon>Fungi</taxon>
        <taxon>Dikarya</taxon>
        <taxon>Ascomycota</taxon>
        <taxon>Pezizomycotina</taxon>
        <taxon>Leotiomycetes</taxon>
        <taxon>Helotiales</taxon>
        <taxon>Drepanopezizaceae</taxon>
        <taxon>Drepanopeziza</taxon>
    </lineage>
</organism>
<dbReference type="GeneID" id="18765775"/>
<dbReference type="Gene3D" id="1.20.1250.20">
    <property type="entry name" value="MFS general substrate transporter like domains"/>
    <property type="match status" value="1"/>
</dbReference>
<dbReference type="InterPro" id="IPR036259">
    <property type="entry name" value="MFS_trans_sf"/>
</dbReference>
<dbReference type="Proteomes" id="UP000006753">
    <property type="component" value="Unassembled WGS sequence"/>
</dbReference>
<dbReference type="HOGENOM" id="CLU_1015909_0_0_1"/>
<keyword evidence="4 6" id="KW-1133">Transmembrane helix</keyword>
<evidence type="ECO:0000256" key="4">
    <source>
        <dbReference type="ARBA" id="ARBA00022989"/>
    </source>
</evidence>
<evidence type="ECO:0000256" key="1">
    <source>
        <dbReference type="ARBA" id="ARBA00004141"/>
    </source>
</evidence>
<keyword evidence="2" id="KW-0813">Transport</keyword>
<reference evidence="7 8" key="1">
    <citation type="journal article" date="2012" name="BMC Genomics">
        <title>Sequencing the genome of Marssonina brunnea reveals fungus-poplar co-evolution.</title>
        <authorList>
            <person name="Zhu S."/>
            <person name="Cao Y.-Z."/>
            <person name="Jiang C."/>
            <person name="Tan B.-Y."/>
            <person name="Wang Z."/>
            <person name="Feng S."/>
            <person name="Zhang L."/>
            <person name="Su X.-H."/>
            <person name="Brejova B."/>
            <person name="Vinar T."/>
            <person name="Xu M."/>
            <person name="Wang M.-X."/>
            <person name="Zhang S.-G."/>
            <person name="Huang M.-R."/>
            <person name="Wu R."/>
            <person name="Zhou Y."/>
        </authorList>
    </citation>
    <scope>NUCLEOTIDE SEQUENCE [LARGE SCALE GENOMIC DNA]</scope>
    <source>
        <strain evidence="7 8">MB_m1</strain>
    </source>
</reference>
<evidence type="ECO:0000256" key="6">
    <source>
        <dbReference type="SAM" id="Phobius"/>
    </source>
</evidence>
<proteinExistence type="predicted"/>
<keyword evidence="5 6" id="KW-0472">Membrane</keyword>
<comment type="subcellular location">
    <subcellularLocation>
        <location evidence="1">Membrane</location>
        <topology evidence="1">Multi-pass membrane protein</topology>
    </subcellularLocation>
</comment>
<accession>K1WIF0</accession>
<dbReference type="GO" id="GO:0022857">
    <property type="term" value="F:transmembrane transporter activity"/>
    <property type="evidence" value="ECO:0007669"/>
    <property type="project" value="TreeGrafter"/>
</dbReference>
<protein>
    <submittedName>
        <fullName evidence="7">Major facilitator superfamily transporter</fullName>
    </submittedName>
</protein>
<keyword evidence="3 6" id="KW-0812">Transmembrane</keyword>
<evidence type="ECO:0000313" key="8">
    <source>
        <dbReference type="Proteomes" id="UP000006753"/>
    </source>
</evidence>
<keyword evidence="8" id="KW-1185">Reference proteome</keyword>
<dbReference type="GO" id="GO:0016020">
    <property type="term" value="C:membrane"/>
    <property type="evidence" value="ECO:0007669"/>
    <property type="project" value="UniProtKB-SubCell"/>
</dbReference>
<gene>
    <name evidence="7" type="ORF">MBM_09840</name>
</gene>
<dbReference type="PANTHER" id="PTHR43791">
    <property type="entry name" value="PERMEASE-RELATED"/>
    <property type="match status" value="1"/>
</dbReference>
<dbReference type="PANTHER" id="PTHR43791:SF24">
    <property type="entry name" value="NICOTINIC ACID PLASMA MEMBRANE TRANSPORTER"/>
    <property type="match status" value="1"/>
</dbReference>
<name>K1WIF0_MARBU</name>
<dbReference type="OrthoDB" id="2962993at2759"/>
<dbReference type="SUPFAM" id="SSF103473">
    <property type="entry name" value="MFS general substrate transporter"/>
    <property type="match status" value="1"/>
</dbReference>
<dbReference type="InParanoid" id="K1WIF0"/>
<evidence type="ECO:0000256" key="5">
    <source>
        <dbReference type="ARBA" id="ARBA00023136"/>
    </source>
</evidence>
<dbReference type="EMBL" id="JH921471">
    <property type="protein sequence ID" value="EKD11977.1"/>
    <property type="molecule type" value="Genomic_DNA"/>
</dbReference>
<sequence length="274" mass="30966">MSATNFTSYVLLGRNHHLHGLHGERQPILCLSLGLSEYGMFYCLSPYLSTFYNREEQALWMAYLSAEPLSPAPGGSLFAFALLKMDGISSLEGWRWLFILEGVTTVAVAILVYFLLPDNFESTRFLSEPHKELMRTRVETIRRYNGHPADIYSSGLSNFLPLIIKSFGYGSLTTQLLASGYALQIGVPFQARSALYFSTFPIEPCIYCIHRLNATWLMNSHAGYCKRATAIRLNQPVGNRAGLVVEHTFKKRPHSKYTLELCFSVGRGVYIWLL</sequence>
<evidence type="ECO:0000256" key="3">
    <source>
        <dbReference type="ARBA" id="ARBA00022692"/>
    </source>
</evidence>
<evidence type="ECO:0000256" key="2">
    <source>
        <dbReference type="ARBA" id="ARBA00022448"/>
    </source>
</evidence>
<dbReference type="STRING" id="1072389.K1WIF0"/>